<evidence type="ECO:0000259" key="4">
    <source>
        <dbReference type="PROSITE" id="PS50887"/>
    </source>
</evidence>
<dbReference type="PROSITE" id="PS50887">
    <property type="entry name" value="GGDEF"/>
    <property type="match status" value="1"/>
</dbReference>
<dbReference type="InterPro" id="IPR029787">
    <property type="entry name" value="Nucleotide_cyclase"/>
</dbReference>
<dbReference type="SMART" id="SM00267">
    <property type="entry name" value="GGDEF"/>
    <property type="match status" value="1"/>
</dbReference>
<dbReference type="InterPro" id="IPR050469">
    <property type="entry name" value="Diguanylate_Cyclase"/>
</dbReference>
<evidence type="ECO:0000313" key="5">
    <source>
        <dbReference type="EMBL" id="GAA4022590.1"/>
    </source>
</evidence>
<sequence>MGFVVLVCLGFIGTAIWSNWKAHDIQLREATTVTRNMTGFLAQHADDTFRAADTVLLGLVERVERDGMAPAALPRLHHWLQQSVAQLKMLNGIFAYDQDGTWIVTSQDSIPNNVNNADREYFQYHKTHSDRGSHIGAPVKSRSTQQWIIPVSRRINHDDGSFAGVVLTTIEVDYFLKFYDSFDIGEAGAIFLASKEGAILARRPFESRMLNQDISKGTVFTQLRTQGPGTTMLTSKVDGVERLYSYRRVTDYPLVVATALSRIDILQDWRQDAYRSVLETAFLIVILASIGWRLTSQIGLRERTEDALRVAKLELENLNRSLEILSLQDSLTGLGNRRHFDQELARAYRRGLRNQTSLALIMIDVDYFKRYNDVYGHPVGDECLRKLAHALDEALCRPNDVAARYGGEELAVLLSETDAAGARVVAERIRSSIQALSIPHTGNPAGHVTVSLGVAMCLPEQPEGGASRLVDAADRALYAAKNGGRNRVCFDEVL</sequence>
<accession>A0ABP7T8E9</accession>
<dbReference type="SUPFAM" id="SSF103190">
    <property type="entry name" value="Sensory domain-like"/>
    <property type="match status" value="1"/>
</dbReference>
<dbReference type="CDD" id="cd12914">
    <property type="entry name" value="PDC1_DGC_like"/>
    <property type="match status" value="1"/>
</dbReference>
<dbReference type="SUPFAM" id="SSF55073">
    <property type="entry name" value="Nucleotide cyclase"/>
    <property type="match status" value="1"/>
</dbReference>
<organism evidence="5 6">
    <name type="scientific">Actimicrobium antarcticum</name>
    <dbReference type="NCBI Taxonomy" id="1051899"/>
    <lineage>
        <taxon>Bacteria</taxon>
        <taxon>Pseudomonadati</taxon>
        <taxon>Pseudomonadota</taxon>
        <taxon>Betaproteobacteria</taxon>
        <taxon>Burkholderiales</taxon>
        <taxon>Oxalobacteraceae</taxon>
        <taxon>Actimicrobium</taxon>
    </lineage>
</organism>
<name>A0ABP7T8E9_9BURK</name>
<dbReference type="InterPro" id="IPR054327">
    <property type="entry name" value="His-kinase-like_sensor"/>
</dbReference>
<dbReference type="EMBL" id="BAAAZE010000008">
    <property type="protein sequence ID" value="GAA4022590.1"/>
    <property type="molecule type" value="Genomic_DNA"/>
</dbReference>
<keyword evidence="6" id="KW-1185">Reference proteome</keyword>
<dbReference type="Pfam" id="PF22588">
    <property type="entry name" value="dCache_1_like"/>
    <property type="match status" value="1"/>
</dbReference>
<protein>
    <recommendedName>
        <fullName evidence="1">diguanylate cyclase</fullName>
        <ecNumber evidence="1">2.7.7.65</ecNumber>
    </recommendedName>
</protein>
<evidence type="ECO:0000256" key="2">
    <source>
        <dbReference type="ARBA" id="ARBA00034247"/>
    </source>
</evidence>
<dbReference type="InterPro" id="IPR029151">
    <property type="entry name" value="Sensor-like_sf"/>
</dbReference>
<evidence type="ECO:0000256" key="3">
    <source>
        <dbReference type="SAM" id="Coils"/>
    </source>
</evidence>
<evidence type="ECO:0000256" key="1">
    <source>
        <dbReference type="ARBA" id="ARBA00012528"/>
    </source>
</evidence>
<comment type="caution">
    <text evidence="5">The sequence shown here is derived from an EMBL/GenBank/DDBJ whole genome shotgun (WGS) entry which is preliminary data.</text>
</comment>
<dbReference type="Gene3D" id="3.30.70.270">
    <property type="match status" value="1"/>
</dbReference>
<reference evidence="6" key="1">
    <citation type="journal article" date="2019" name="Int. J. Syst. Evol. Microbiol.">
        <title>The Global Catalogue of Microorganisms (GCM) 10K type strain sequencing project: providing services to taxonomists for standard genome sequencing and annotation.</title>
        <authorList>
            <consortium name="The Broad Institute Genomics Platform"/>
            <consortium name="The Broad Institute Genome Sequencing Center for Infectious Disease"/>
            <person name="Wu L."/>
            <person name="Ma J."/>
        </authorList>
    </citation>
    <scope>NUCLEOTIDE SEQUENCE [LARGE SCALE GENOMIC DNA]</scope>
    <source>
        <strain evidence="6">JCM 16673</strain>
    </source>
</reference>
<dbReference type="NCBIfam" id="TIGR00254">
    <property type="entry name" value="GGDEF"/>
    <property type="match status" value="1"/>
</dbReference>
<evidence type="ECO:0000313" key="6">
    <source>
        <dbReference type="Proteomes" id="UP001501353"/>
    </source>
</evidence>
<dbReference type="EC" id="2.7.7.65" evidence="1"/>
<dbReference type="InterPro" id="IPR043128">
    <property type="entry name" value="Rev_trsase/Diguanyl_cyclase"/>
</dbReference>
<proteinExistence type="predicted"/>
<dbReference type="PANTHER" id="PTHR45138">
    <property type="entry name" value="REGULATORY COMPONENTS OF SENSORY TRANSDUCTION SYSTEM"/>
    <property type="match status" value="1"/>
</dbReference>
<dbReference type="PANTHER" id="PTHR45138:SF9">
    <property type="entry name" value="DIGUANYLATE CYCLASE DGCM-RELATED"/>
    <property type="match status" value="1"/>
</dbReference>
<keyword evidence="3" id="KW-0175">Coiled coil</keyword>
<gene>
    <name evidence="5" type="ORF">GCM10022212_19800</name>
</gene>
<dbReference type="CDD" id="cd12915">
    <property type="entry name" value="PDC2_DGC_like"/>
    <property type="match status" value="1"/>
</dbReference>
<dbReference type="Pfam" id="PF00990">
    <property type="entry name" value="GGDEF"/>
    <property type="match status" value="1"/>
</dbReference>
<dbReference type="InterPro" id="IPR000160">
    <property type="entry name" value="GGDEF_dom"/>
</dbReference>
<feature type="domain" description="GGDEF" evidence="4">
    <location>
        <begin position="356"/>
        <end position="493"/>
    </location>
</feature>
<feature type="coiled-coil region" evidence="3">
    <location>
        <begin position="301"/>
        <end position="328"/>
    </location>
</feature>
<dbReference type="CDD" id="cd01949">
    <property type="entry name" value="GGDEF"/>
    <property type="match status" value="1"/>
</dbReference>
<dbReference type="Proteomes" id="UP001501353">
    <property type="component" value="Unassembled WGS sequence"/>
</dbReference>
<dbReference type="Gene3D" id="3.30.450.20">
    <property type="entry name" value="PAS domain"/>
    <property type="match status" value="2"/>
</dbReference>
<comment type="catalytic activity">
    <reaction evidence="2">
        <text>2 GTP = 3',3'-c-di-GMP + 2 diphosphate</text>
        <dbReference type="Rhea" id="RHEA:24898"/>
        <dbReference type="ChEBI" id="CHEBI:33019"/>
        <dbReference type="ChEBI" id="CHEBI:37565"/>
        <dbReference type="ChEBI" id="CHEBI:58805"/>
        <dbReference type="EC" id="2.7.7.65"/>
    </reaction>
</comment>